<comment type="caution">
    <text evidence="1">The sequence shown here is derived from an EMBL/GenBank/DDBJ whole genome shotgun (WGS) entry which is preliminary data.</text>
</comment>
<proteinExistence type="predicted"/>
<evidence type="ECO:0000313" key="2">
    <source>
        <dbReference type="Proteomes" id="UP000178176"/>
    </source>
</evidence>
<reference evidence="1 2" key="1">
    <citation type="journal article" date="2016" name="Nat. Commun.">
        <title>Thousands of microbial genomes shed light on interconnected biogeochemical processes in an aquifer system.</title>
        <authorList>
            <person name="Anantharaman K."/>
            <person name="Brown C.T."/>
            <person name="Hug L.A."/>
            <person name="Sharon I."/>
            <person name="Castelle C.J."/>
            <person name="Probst A.J."/>
            <person name="Thomas B.C."/>
            <person name="Singh A."/>
            <person name="Wilkins M.J."/>
            <person name="Karaoz U."/>
            <person name="Brodie E.L."/>
            <person name="Williams K.H."/>
            <person name="Hubbard S.S."/>
            <person name="Banfield J.F."/>
        </authorList>
    </citation>
    <scope>NUCLEOTIDE SEQUENCE [LARGE SCALE GENOMIC DNA]</scope>
</reference>
<evidence type="ECO:0000313" key="1">
    <source>
        <dbReference type="EMBL" id="OGC93233.1"/>
    </source>
</evidence>
<dbReference type="AlphaFoldDB" id="A0A1F4YJ08"/>
<gene>
    <name evidence="1" type="ORF">A2876_05005</name>
</gene>
<name>A0A1F4YJ08_9BACT</name>
<organism evidence="1 2">
    <name type="scientific">Candidatus Amesbacteria bacterium RIFCSPHIGHO2_01_FULL_48_32b</name>
    <dbReference type="NCBI Taxonomy" id="1797253"/>
    <lineage>
        <taxon>Bacteria</taxon>
        <taxon>Candidatus Amesiibacteriota</taxon>
    </lineage>
</organism>
<protein>
    <submittedName>
        <fullName evidence="1">Uncharacterized protein</fullName>
    </submittedName>
</protein>
<dbReference type="EMBL" id="MEXH01000001">
    <property type="protein sequence ID" value="OGC93233.1"/>
    <property type="molecule type" value="Genomic_DNA"/>
</dbReference>
<sequence>MDEAELWSLLWEESRRQLGVEGDYGQGMTGKQIRLLMGQWLRYKEIYGLEGQEGGLTEEQRVARGARK</sequence>
<dbReference type="Proteomes" id="UP000178176">
    <property type="component" value="Unassembled WGS sequence"/>
</dbReference>
<accession>A0A1F4YJ08</accession>